<gene>
    <name evidence="1" type="ORF">GGP41_002017</name>
</gene>
<proteinExistence type="predicted"/>
<dbReference type="Proteomes" id="UP000624244">
    <property type="component" value="Unassembled WGS sequence"/>
</dbReference>
<name>A0A8H5ZQQ1_COCSA</name>
<dbReference type="AlphaFoldDB" id="A0A8H5ZQQ1"/>
<comment type="caution">
    <text evidence="1">The sequence shown here is derived from an EMBL/GenBank/DDBJ whole genome shotgun (WGS) entry which is preliminary data.</text>
</comment>
<evidence type="ECO:0000313" key="1">
    <source>
        <dbReference type="EMBL" id="KAF5853461.1"/>
    </source>
</evidence>
<organism evidence="1 2">
    <name type="scientific">Cochliobolus sativus</name>
    <name type="common">Common root rot and spot blotch fungus</name>
    <name type="synonym">Bipolaris sorokiniana</name>
    <dbReference type="NCBI Taxonomy" id="45130"/>
    <lineage>
        <taxon>Eukaryota</taxon>
        <taxon>Fungi</taxon>
        <taxon>Dikarya</taxon>
        <taxon>Ascomycota</taxon>
        <taxon>Pezizomycotina</taxon>
        <taxon>Dothideomycetes</taxon>
        <taxon>Pleosporomycetidae</taxon>
        <taxon>Pleosporales</taxon>
        <taxon>Pleosporineae</taxon>
        <taxon>Pleosporaceae</taxon>
        <taxon>Bipolaris</taxon>
    </lineage>
</organism>
<dbReference type="EMBL" id="WNKQ01000002">
    <property type="protein sequence ID" value="KAF5853461.1"/>
    <property type="molecule type" value="Genomic_DNA"/>
</dbReference>
<reference evidence="1" key="1">
    <citation type="submission" date="2019-11" db="EMBL/GenBank/DDBJ databases">
        <title>Bipolaris sorokiniana Genome sequencing.</title>
        <authorList>
            <person name="Wang H."/>
        </authorList>
    </citation>
    <scope>NUCLEOTIDE SEQUENCE</scope>
</reference>
<evidence type="ECO:0008006" key="3">
    <source>
        <dbReference type="Google" id="ProtNLM"/>
    </source>
</evidence>
<evidence type="ECO:0000313" key="2">
    <source>
        <dbReference type="Proteomes" id="UP000624244"/>
    </source>
</evidence>
<accession>A0A8H5ZQQ1</accession>
<sequence>MAQTSPFLTLPGEIRNQIISYAFNRAPGSIPASSLSKSALALAWTCRQLYAEYASLARSHSVIYPLKWLSAQQLAEKTRALLATACAPQVTKLQILLPACLGELYICDSSATTRRRVKGFHFAAAGLPNLEELYFRFQSTDSHGNGDGSGSGGAGRELVVHMLWRLLWEKDLSRLNKICIVHDGAQPFLSLTLLHGMLVTFKPLYVSRRWHIKSDFEHGRLVFVEKSGDKTKRRITVLVGYSFHEAEEYVNVCEDIIEDKHADVVIARRRDCKYVAPLEEMTDADLRQEVDNLHTLFPVSATEEPLLQPHIEKIRARCNPRL</sequence>
<protein>
    <recommendedName>
        <fullName evidence="3">F-box domain-containing protein</fullName>
    </recommendedName>
</protein>
<dbReference type="OMA" id="CKYVAPL"/>